<dbReference type="AlphaFoldDB" id="A0A366FBG4"/>
<keyword evidence="2" id="KW-1185">Reference proteome</keyword>
<dbReference type="RefSeq" id="WP_113890007.1">
    <property type="nucleotide sequence ID" value="NZ_QNRK01000015.1"/>
</dbReference>
<comment type="caution">
    <text evidence="1">The sequence shown here is derived from an EMBL/GenBank/DDBJ whole genome shotgun (WGS) entry which is preliminary data.</text>
</comment>
<proteinExistence type="predicted"/>
<evidence type="ECO:0000313" key="1">
    <source>
        <dbReference type="EMBL" id="RBP11947.1"/>
    </source>
</evidence>
<name>A0A366FBG4_9HYPH</name>
<gene>
    <name evidence="1" type="ORF">DFR50_11554</name>
</gene>
<organism evidence="1 2">
    <name type="scientific">Roseiarcus fermentans</name>
    <dbReference type="NCBI Taxonomy" id="1473586"/>
    <lineage>
        <taxon>Bacteria</taxon>
        <taxon>Pseudomonadati</taxon>
        <taxon>Pseudomonadota</taxon>
        <taxon>Alphaproteobacteria</taxon>
        <taxon>Hyphomicrobiales</taxon>
        <taxon>Roseiarcaceae</taxon>
        <taxon>Roseiarcus</taxon>
    </lineage>
</organism>
<reference evidence="1 2" key="1">
    <citation type="submission" date="2018-06" db="EMBL/GenBank/DDBJ databases">
        <title>Genomic Encyclopedia of Type Strains, Phase IV (KMG-IV): sequencing the most valuable type-strain genomes for metagenomic binning, comparative biology and taxonomic classification.</title>
        <authorList>
            <person name="Goeker M."/>
        </authorList>
    </citation>
    <scope>NUCLEOTIDE SEQUENCE [LARGE SCALE GENOMIC DNA]</scope>
    <source>
        <strain evidence="1 2">DSM 24875</strain>
    </source>
</reference>
<dbReference type="Proteomes" id="UP000253529">
    <property type="component" value="Unassembled WGS sequence"/>
</dbReference>
<evidence type="ECO:0000313" key="2">
    <source>
        <dbReference type="Proteomes" id="UP000253529"/>
    </source>
</evidence>
<sequence length="217" mass="24253">MPSNPEFVLSALPAGGASQRSRVDWRRPRKTLTTSLVDIDVAMTNIVFQHGGSLSALDSRRPSSVIDYAIEGVVRGAEPEELGDGRSDPVRLYVSGYSANDRLDRDEDIDQRSVCYIAHDRSPDRAWRTNIYIESAIFRRLVELYASKRIDFAKISVLLKVLRDPSGKVDVPVSKHPMLRAAGDRRVEHSRAHLMSVQTALAANPPVRWAQPPRPGW</sequence>
<protein>
    <submittedName>
        <fullName evidence="1">Uncharacterized protein</fullName>
    </submittedName>
</protein>
<accession>A0A366FBG4</accession>
<dbReference type="EMBL" id="QNRK01000015">
    <property type="protein sequence ID" value="RBP11947.1"/>
    <property type="molecule type" value="Genomic_DNA"/>
</dbReference>